<evidence type="ECO:0000256" key="7">
    <source>
        <dbReference type="ARBA" id="ARBA00023264"/>
    </source>
</evidence>
<dbReference type="GO" id="GO:0003881">
    <property type="term" value="F:CDP-diacylglycerol-inositol 3-phosphatidyltransferase activity"/>
    <property type="evidence" value="ECO:0007669"/>
    <property type="project" value="TreeGrafter"/>
</dbReference>
<keyword evidence="3 8" id="KW-0812">Transmembrane</keyword>
<comment type="subcellular location">
    <subcellularLocation>
        <location evidence="1">Membrane</location>
        <topology evidence="1">Multi-pass membrane protein</topology>
    </subcellularLocation>
</comment>
<dbReference type="GO" id="GO:0016020">
    <property type="term" value="C:membrane"/>
    <property type="evidence" value="ECO:0007669"/>
    <property type="project" value="UniProtKB-SubCell"/>
</dbReference>
<protein>
    <submittedName>
        <fullName evidence="9">CDP-diacylglycerol--inositol 3-phosphatidyltransferase</fullName>
    </submittedName>
</protein>
<reference evidence="9" key="1">
    <citation type="submission" date="2016-01" db="EMBL/GenBank/DDBJ databases">
        <title>Reference transcriptome for the parasite Schistocephalus solidus: insights into the molecular evolution of parasitism.</title>
        <authorList>
            <person name="Hebert F.O."/>
            <person name="Grambauer S."/>
            <person name="Barber I."/>
            <person name="Landry C.R."/>
            <person name="Aubin-Horth N."/>
        </authorList>
    </citation>
    <scope>NUCLEOTIDE SEQUENCE</scope>
</reference>
<dbReference type="GO" id="GO:0006661">
    <property type="term" value="P:phosphatidylinositol biosynthetic process"/>
    <property type="evidence" value="ECO:0007669"/>
    <property type="project" value="TreeGrafter"/>
</dbReference>
<keyword evidence="6 8" id="KW-0472">Membrane</keyword>
<feature type="transmembrane region" description="Helical" evidence="8">
    <location>
        <begin position="101"/>
        <end position="120"/>
    </location>
</feature>
<keyword evidence="2 9" id="KW-0808">Transferase</keyword>
<keyword evidence="4 8" id="KW-1133">Transmembrane helix</keyword>
<name>A0A0X3NTF1_SCHSO</name>
<proteinExistence type="predicted"/>
<evidence type="ECO:0000256" key="1">
    <source>
        <dbReference type="ARBA" id="ARBA00004141"/>
    </source>
</evidence>
<dbReference type="AlphaFoldDB" id="A0A0X3NTF1"/>
<feature type="transmembrane region" description="Helical" evidence="8">
    <location>
        <begin position="12"/>
        <end position="35"/>
    </location>
</feature>
<evidence type="ECO:0000256" key="4">
    <source>
        <dbReference type="ARBA" id="ARBA00022989"/>
    </source>
</evidence>
<dbReference type="PANTHER" id="PTHR15362:SF4">
    <property type="entry name" value="CDP-DIACYLGLYCEROL--INOSITOL 3-PHOSPHATIDYLTRANSFERASE"/>
    <property type="match status" value="1"/>
</dbReference>
<organism evidence="9">
    <name type="scientific">Schistocephalus solidus</name>
    <name type="common">Tapeworm</name>
    <dbReference type="NCBI Taxonomy" id="70667"/>
    <lineage>
        <taxon>Eukaryota</taxon>
        <taxon>Metazoa</taxon>
        <taxon>Spiralia</taxon>
        <taxon>Lophotrochozoa</taxon>
        <taxon>Platyhelminthes</taxon>
        <taxon>Cestoda</taxon>
        <taxon>Eucestoda</taxon>
        <taxon>Diphyllobothriidea</taxon>
        <taxon>Diphyllobothriidae</taxon>
        <taxon>Schistocephalus</taxon>
    </lineage>
</organism>
<evidence type="ECO:0000256" key="2">
    <source>
        <dbReference type="ARBA" id="ARBA00022679"/>
    </source>
</evidence>
<gene>
    <name evidence="9" type="primary">CDIPT</name>
    <name evidence="9" type="ORF">TR154788</name>
</gene>
<keyword evidence="7" id="KW-1208">Phospholipid metabolism</keyword>
<accession>A0A0X3NTF1</accession>
<dbReference type="EMBL" id="GEEE01020370">
    <property type="protein sequence ID" value="JAP42855.1"/>
    <property type="molecule type" value="Transcribed_RNA"/>
</dbReference>
<evidence type="ECO:0000313" key="9">
    <source>
        <dbReference type="EMBL" id="JAP42855.1"/>
    </source>
</evidence>
<keyword evidence="5" id="KW-0443">Lipid metabolism</keyword>
<sequence>MLDMLSDRGATMCLLFCLSTFYPRYIFLFQLSALLDITSHWLHMLTSIQSGSSSHKAISLDGNRFLRMYYTSRPLLFVMCAGNELFYSMLYVLHFTNGPLVFGYSLFKVILFLSLPIALLKTAISMVHLYAASVNLAVIDVAERKKASAAAS</sequence>
<evidence type="ECO:0000256" key="5">
    <source>
        <dbReference type="ARBA" id="ARBA00023098"/>
    </source>
</evidence>
<evidence type="ECO:0000256" key="3">
    <source>
        <dbReference type="ARBA" id="ARBA00022692"/>
    </source>
</evidence>
<dbReference type="GO" id="GO:0005794">
    <property type="term" value="C:Golgi apparatus"/>
    <property type="evidence" value="ECO:0007669"/>
    <property type="project" value="TreeGrafter"/>
</dbReference>
<evidence type="ECO:0000256" key="8">
    <source>
        <dbReference type="SAM" id="Phobius"/>
    </source>
</evidence>
<dbReference type="PANTHER" id="PTHR15362">
    <property type="entry name" value="PHOSPHATIDYLINOSITOL SYNTHASE"/>
    <property type="match status" value="1"/>
</dbReference>
<evidence type="ECO:0000256" key="6">
    <source>
        <dbReference type="ARBA" id="ARBA00023136"/>
    </source>
</evidence>